<protein>
    <submittedName>
        <fullName evidence="1">Uncharacterized protein</fullName>
    </submittedName>
</protein>
<organism evidence="1 2">
    <name type="scientific">Nitrospira defluvii</name>
    <dbReference type="NCBI Taxonomy" id="330214"/>
    <lineage>
        <taxon>Bacteria</taxon>
        <taxon>Pseudomonadati</taxon>
        <taxon>Nitrospirota</taxon>
        <taxon>Nitrospiria</taxon>
        <taxon>Nitrospirales</taxon>
        <taxon>Nitrospiraceae</taxon>
        <taxon>Nitrospira</taxon>
    </lineage>
</organism>
<accession>A0ABM8R1U8</accession>
<dbReference type="Proteomes" id="UP000675880">
    <property type="component" value="Unassembled WGS sequence"/>
</dbReference>
<evidence type="ECO:0000313" key="1">
    <source>
        <dbReference type="EMBL" id="CAE6728261.1"/>
    </source>
</evidence>
<reference evidence="1 2" key="1">
    <citation type="submission" date="2021-02" db="EMBL/GenBank/DDBJ databases">
        <authorList>
            <person name="Han P."/>
        </authorList>
    </citation>
    <scope>NUCLEOTIDE SEQUENCE [LARGE SCALE GENOMIC DNA]</scope>
    <source>
        <strain evidence="1">Candidatus Nitrospira sp. ZN2</strain>
    </source>
</reference>
<comment type="caution">
    <text evidence="1">The sequence shown here is derived from an EMBL/GenBank/DDBJ whole genome shotgun (WGS) entry which is preliminary data.</text>
</comment>
<name>A0ABM8R1U8_9BACT</name>
<dbReference type="EMBL" id="CAJNBJ010000002">
    <property type="protein sequence ID" value="CAE6728261.1"/>
    <property type="molecule type" value="Genomic_DNA"/>
</dbReference>
<gene>
    <name evidence="1" type="ORF">NSPZN2_100221</name>
</gene>
<dbReference type="RefSeq" id="WP_213041583.1">
    <property type="nucleotide sequence ID" value="NZ_CAJNBJ010000002.1"/>
</dbReference>
<keyword evidence="2" id="KW-1185">Reference proteome</keyword>
<sequence length="73" mass="8475">MHCRRCDNLMFPIGLQDWGGGHPPYDVEAWRCFACGDIVDQLIAENRNRNSADREDYRRQGARRRANAIGLLR</sequence>
<proteinExistence type="predicted"/>
<evidence type="ECO:0000313" key="2">
    <source>
        <dbReference type="Proteomes" id="UP000675880"/>
    </source>
</evidence>